<organism evidence="3">
    <name type="scientific">viral metagenome</name>
    <dbReference type="NCBI Taxonomy" id="1070528"/>
    <lineage>
        <taxon>unclassified sequences</taxon>
        <taxon>metagenomes</taxon>
        <taxon>organismal metagenomes</taxon>
    </lineage>
</organism>
<reference evidence="3" key="1">
    <citation type="journal article" date="2020" name="Nature">
        <title>Giant virus diversity and host interactions through global metagenomics.</title>
        <authorList>
            <person name="Schulz F."/>
            <person name="Roux S."/>
            <person name="Paez-Espino D."/>
            <person name="Jungbluth S."/>
            <person name="Walsh D.A."/>
            <person name="Denef V.J."/>
            <person name="McMahon K.D."/>
            <person name="Konstantinidis K.T."/>
            <person name="Eloe-Fadrosh E.A."/>
            <person name="Kyrpides N.C."/>
            <person name="Woyke T."/>
        </authorList>
    </citation>
    <scope>NUCLEOTIDE SEQUENCE</scope>
    <source>
        <strain evidence="3">GVMAG-S-1074260-58</strain>
    </source>
</reference>
<name>A0A6C0JVF6_9ZZZZ</name>
<sequence length="408" mass="47982">MVSLKNYISKLLFNDTDNAYAILTYIDMDGIFTEPCIHSYVNDVFQNNNQLHQRILEKNNQLFLENIDLIDIKDYYSILYTKHTQFDSYIDTMLNDTFNTDLKWKFLFCIDKESNKTRYYFKIHHSIADGYLIIKMLTSPFQATDLTKQLKRKTTFFNTVYYYFIGTILLLVIHIKHVIHLIVKSFNRSVPDCTFTKRNTDSIVFKNLNFQEIKQFTKKNNITMNDFLYSLMIKTDHLYRKEEKTLLTTSSMNISGTTQSNNMCPIIIPIKNSYPISTLLTNVNRTFNNFKYSLFTPCLYIVLKGITPYIPLNLLSNLYTIVLDDTDYVYSNIIGPSNPFISKDMNITDIHFLTNSKHKEIVYNIISFEDNINIICSFKQGVIQDKDEFKKCLYDAYSTILRNSVWVP</sequence>
<dbReference type="GO" id="GO:0008374">
    <property type="term" value="F:O-acyltransferase activity"/>
    <property type="evidence" value="ECO:0007669"/>
    <property type="project" value="InterPro"/>
</dbReference>
<feature type="transmembrane region" description="Helical" evidence="1">
    <location>
        <begin position="160"/>
        <end position="183"/>
    </location>
</feature>
<dbReference type="Pfam" id="PF06974">
    <property type="entry name" value="WS_DGAT_C"/>
    <property type="match status" value="1"/>
</dbReference>
<dbReference type="AlphaFoldDB" id="A0A6C0JVF6"/>
<evidence type="ECO:0000313" key="3">
    <source>
        <dbReference type="EMBL" id="QHU09363.1"/>
    </source>
</evidence>
<keyword evidence="1" id="KW-1133">Transmembrane helix</keyword>
<feature type="domain" description="O-acyltransferase WSD1 C-terminal" evidence="2">
    <location>
        <begin position="275"/>
        <end position="399"/>
    </location>
</feature>
<dbReference type="InterPro" id="IPR045034">
    <property type="entry name" value="O-acyltransferase_WSD1-like"/>
</dbReference>
<dbReference type="InterPro" id="IPR009721">
    <property type="entry name" value="O-acyltransferase_WSD1_C"/>
</dbReference>
<dbReference type="PANTHER" id="PTHR31650">
    <property type="entry name" value="O-ACYLTRANSFERASE (WSD1-LIKE) FAMILY PROTEIN"/>
    <property type="match status" value="1"/>
</dbReference>
<accession>A0A6C0JVF6</accession>
<evidence type="ECO:0000256" key="1">
    <source>
        <dbReference type="SAM" id="Phobius"/>
    </source>
</evidence>
<dbReference type="GO" id="GO:0005886">
    <property type="term" value="C:plasma membrane"/>
    <property type="evidence" value="ECO:0007669"/>
    <property type="project" value="TreeGrafter"/>
</dbReference>
<keyword evidence="1" id="KW-0812">Transmembrane</keyword>
<keyword evidence="1" id="KW-0472">Membrane</keyword>
<protein>
    <recommendedName>
        <fullName evidence="2">O-acyltransferase WSD1 C-terminal domain-containing protein</fullName>
    </recommendedName>
</protein>
<dbReference type="EMBL" id="MN740710">
    <property type="protein sequence ID" value="QHU09363.1"/>
    <property type="molecule type" value="Genomic_DNA"/>
</dbReference>
<proteinExistence type="predicted"/>
<evidence type="ECO:0000259" key="2">
    <source>
        <dbReference type="Pfam" id="PF06974"/>
    </source>
</evidence>
<dbReference type="GO" id="GO:0019432">
    <property type="term" value="P:triglyceride biosynthetic process"/>
    <property type="evidence" value="ECO:0007669"/>
    <property type="project" value="TreeGrafter"/>
</dbReference>
<dbReference type="PANTHER" id="PTHR31650:SF1">
    <property type="entry name" value="WAX ESTER SYNTHASE_DIACYLGLYCEROL ACYLTRANSFERASE 4-RELATED"/>
    <property type="match status" value="1"/>
</dbReference>